<protein>
    <submittedName>
        <fullName evidence="3">Uncharacterized protein</fullName>
    </submittedName>
</protein>
<evidence type="ECO:0000256" key="1">
    <source>
        <dbReference type="PROSITE-ProRule" id="PRU00023"/>
    </source>
</evidence>
<dbReference type="Gene3D" id="1.25.40.20">
    <property type="entry name" value="Ankyrin repeat-containing domain"/>
    <property type="match status" value="1"/>
</dbReference>
<dbReference type="AlphaFoldDB" id="A0AAV7Y0D4"/>
<dbReference type="PANTHER" id="PTHR24184">
    <property type="entry name" value="SI:CH211-189E2.2"/>
    <property type="match status" value="1"/>
</dbReference>
<dbReference type="SUPFAM" id="SSF48403">
    <property type="entry name" value="Ankyrin repeat"/>
    <property type="match status" value="1"/>
</dbReference>
<feature type="repeat" description="ANK" evidence="1">
    <location>
        <begin position="30"/>
        <end position="62"/>
    </location>
</feature>
<reference evidence="3" key="1">
    <citation type="submission" date="2022-12" db="EMBL/GenBank/DDBJ databases">
        <title>Chromosome-level genome assembly of the bean flower thrips Megalurothrips usitatus.</title>
        <authorList>
            <person name="Ma L."/>
            <person name="Liu Q."/>
            <person name="Li H."/>
            <person name="Cai W."/>
        </authorList>
    </citation>
    <scope>NUCLEOTIDE SEQUENCE</scope>
    <source>
        <strain evidence="3">Cailab_2022a</strain>
    </source>
</reference>
<keyword evidence="1" id="KW-0040">ANK repeat</keyword>
<evidence type="ECO:0000313" key="4">
    <source>
        <dbReference type="Proteomes" id="UP001075354"/>
    </source>
</evidence>
<evidence type="ECO:0000256" key="2">
    <source>
        <dbReference type="SAM" id="SignalP"/>
    </source>
</evidence>
<name>A0AAV7Y0D4_9NEOP</name>
<comment type="caution">
    <text evidence="3">The sequence shown here is derived from an EMBL/GenBank/DDBJ whole genome shotgun (WGS) entry which is preliminary data.</text>
</comment>
<dbReference type="PANTHER" id="PTHR24184:SF11">
    <property type="entry name" value="ANKYRIN REPEAT AND SOCS BOX CONTAINING 3"/>
    <property type="match status" value="1"/>
</dbReference>
<dbReference type="PROSITE" id="PS50297">
    <property type="entry name" value="ANK_REP_REGION"/>
    <property type="match status" value="1"/>
</dbReference>
<dbReference type="Proteomes" id="UP001075354">
    <property type="component" value="Chromosome 1"/>
</dbReference>
<dbReference type="PROSITE" id="PS50088">
    <property type="entry name" value="ANK_REPEAT"/>
    <property type="match status" value="1"/>
</dbReference>
<proteinExistence type="predicted"/>
<accession>A0AAV7Y0D4</accession>
<dbReference type="Pfam" id="PF12796">
    <property type="entry name" value="Ank_2"/>
    <property type="match status" value="1"/>
</dbReference>
<organism evidence="3 4">
    <name type="scientific">Megalurothrips usitatus</name>
    <name type="common">bean blossom thrips</name>
    <dbReference type="NCBI Taxonomy" id="439358"/>
    <lineage>
        <taxon>Eukaryota</taxon>
        <taxon>Metazoa</taxon>
        <taxon>Ecdysozoa</taxon>
        <taxon>Arthropoda</taxon>
        <taxon>Hexapoda</taxon>
        <taxon>Insecta</taxon>
        <taxon>Pterygota</taxon>
        <taxon>Neoptera</taxon>
        <taxon>Paraneoptera</taxon>
        <taxon>Thysanoptera</taxon>
        <taxon>Terebrantia</taxon>
        <taxon>Thripoidea</taxon>
        <taxon>Thripidae</taxon>
        <taxon>Megalurothrips</taxon>
    </lineage>
</organism>
<dbReference type="SMART" id="SM00248">
    <property type="entry name" value="ANK"/>
    <property type="match status" value="2"/>
</dbReference>
<feature type="signal peptide" evidence="2">
    <location>
        <begin position="1"/>
        <end position="24"/>
    </location>
</feature>
<evidence type="ECO:0000313" key="3">
    <source>
        <dbReference type="EMBL" id="KAJ1531393.1"/>
    </source>
</evidence>
<dbReference type="InterPro" id="IPR036770">
    <property type="entry name" value="Ankyrin_rpt-contain_sf"/>
</dbReference>
<sequence length="326" mass="35366">MTSLFAAALWGRLAAVTLLLGSGAQPLPQDGLTPLYAAARFGRLRVVKALLPRDKHKDEAERERLLEMVERRDSEGLSALVLAVVCGSASVVEYLLRREKELLKPLHRRMGKKKVRPGAPPEWDRITVYQSFNGDSDDVPLSACVVSSAGIADTLLDYMLDPVLMRLAAVDAQAVRRWAARALRVAAKEGLSRNARLVRVLCKKGLGAGGDTAVPRAEDLKALRTTEESQGRNILRSVDTAVELLGFRLAMVLQEAVRGSEEVSVRVLAAWLAELVAGGAPGLRLVLEELLHVAQGILGVDCPWTFLLRCQCEAGWRLAGVPGRTG</sequence>
<keyword evidence="2" id="KW-0732">Signal</keyword>
<feature type="chain" id="PRO_5043586081" evidence="2">
    <location>
        <begin position="25"/>
        <end position="326"/>
    </location>
</feature>
<keyword evidence="4" id="KW-1185">Reference proteome</keyword>
<dbReference type="EMBL" id="JAPTSV010000001">
    <property type="protein sequence ID" value="KAJ1531393.1"/>
    <property type="molecule type" value="Genomic_DNA"/>
</dbReference>
<gene>
    <name evidence="3" type="ORF">ONE63_000074</name>
</gene>
<dbReference type="InterPro" id="IPR002110">
    <property type="entry name" value="Ankyrin_rpt"/>
</dbReference>